<dbReference type="EMBL" id="CMVM020000048">
    <property type="status" value="NOT_ANNOTATED_CDS"/>
    <property type="molecule type" value="Genomic_DNA"/>
</dbReference>
<feature type="compositionally biased region" description="Pro residues" evidence="2">
    <location>
        <begin position="368"/>
        <end position="385"/>
    </location>
</feature>
<organism evidence="4 5">
    <name type="scientific">Onchocerca volvulus</name>
    <dbReference type="NCBI Taxonomy" id="6282"/>
    <lineage>
        <taxon>Eukaryota</taxon>
        <taxon>Metazoa</taxon>
        <taxon>Ecdysozoa</taxon>
        <taxon>Nematoda</taxon>
        <taxon>Chromadorea</taxon>
        <taxon>Rhabditida</taxon>
        <taxon>Spirurina</taxon>
        <taxon>Spiruromorpha</taxon>
        <taxon>Filarioidea</taxon>
        <taxon>Onchocercidae</taxon>
        <taxon>Onchocerca</taxon>
    </lineage>
</organism>
<evidence type="ECO:0000256" key="1">
    <source>
        <dbReference type="ARBA" id="ARBA00022737"/>
    </source>
</evidence>
<feature type="compositionally biased region" description="Low complexity" evidence="2">
    <location>
        <begin position="336"/>
        <end position="352"/>
    </location>
</feature>
<evidence type="ECO:0000313" key="4">
    <source>
        <dbReference type="EnsemblMetazoa" id="OVOC1605.1"/>
    </source>
</evidence>
<evidence type="ECO:0000313" key="5">
    <source>
        <dbReference type="Proteomes" id="UP000024404"/>
    </source>
</evidence>
<evidence type="ECO:0000256" key="3">
    <source>
        <dbReference type="SAM" id="Phobius"/>
    </source>
</evidence>
<keyword evidence="3" id="KW-0812">Transmembrane</keyword>
<dbReference type="OMA" id="PCPVGKQ"/>
<reference evidence="5" key="1">
    <citation type="submission" date="2013-10" db="EMBL/GenBank/DDBJ databases">
        <title>Genome sequencing of Onchocerca volvulus.</title>
        <authorList>
            <person name="Cotton J."/>
            <person name="Tsai J."/>
            <person name="Stanley E."/>
            <person name="Tracey A."/>
            <person name="Holroyd N."/>
            <person name="Lustigman S."/>
            <person name="Berriman M."/>
        </authorList>
    </citation>
    <scope>NUCLEOTIDE SEQUENCE</scope>
</reference>
<accession>A0A8R1TPF3</accession>
<feature type="region of interest" description="Disordered" evidence="2">
    <location>
        <begin position="296"/>
        <end position="414"/>
    </location>
</feature>
<dbReference type="Proteomes" id="UP000024404">
    <property type="component" value="Unassembled WGS sequence"/>
</dbReference>
<proteinExistence type="predicted"/>
<feature type="compositionally biased region" description="Pro residues" evidence="2">
    <location>
        <begin position="326"/>
        <end position="335"/>
    </location>
</feature>
<dbReference type="InterPro" id="IPR008160">
    <property type="entry name" value="Collagen"/>
</dbReference>
<keyword evidence="3" id="KW-1133">Transmembrane helix</keyword>
<protein>
    <recommendedName>
        <fullName evidence="6">Nematode cuticle collagen N-terminal domain-containing protein</fullName>
    </recommendedName>
</protein>
<sequence>MDLNVLDEGREKAYQFAIITALIIAALPFATLIALTSSMNRYINAINYQLQNDMFFCEETAVYFYDYTSMNRNYHNESTTNQTNDIVKLNAIFEYLNCSQNFAKCHEKWRQVSRKVRNIPISIVEEMPKTETFHANYLPSSNTVESKQAIEQNIIDRTNRETMEEINFKQSDTSKMTTEDSDAHWFKIESDNTNEESESAFLHTYRYISSTTNYLQELSMTQAPEIRTGMTETSNGDQKCRCFGLPGPKGLPGRKGLKGAPGAPGAPGFPARLPCEPPIDVKKICADPCPVGKQGMQGATGLPGDKGSTGIPGAHGKNGEDGKIGPPGPRGPPGIPGLDGDIGDPGIDATPTPFIPGPPGRGGEIGPVGPPGPRGMPGIDGPPGPIGKRGLPGEDGLPGNRGSPGLPGPVGKVGPDGNNGVCPTYCATDGGVFFVKPPEWFED</sequence>
<dbReference type="EnsemblMetazoa" id="OVOC1605.1">
    <property type="protein sequence ID" value="OVOC1605.1"/>
    <property type="gene ID" value="WBGene00238414"/>
</dbReference>
<dbReference type="PANTHER" id="PTHR24637">
    <property type="entry name" value="COLLAGEN"/>
    <property type="match status" value="1"/>
</dbReference>
<keyword evidence="3" id="KW-0472">Membrane</keyword>
<evidence type="ECO:0008006" key="6">
    <source>
        <dbReference type="Google" id="ProtNLM"/>
    </source>
</evidence>
<evidence type="ECO:0000256" key="2">
    <source>
        <dbReference type="SAM" id="MobiDB-lite"/>
    </source>
</evidence>
<reference evidence="4" key="2">
    <citation type="submission" date="2022-06" db="UniProtKB">
        <authorList>
            <consortium name="EnsemblMetazoa"/>
        </authorList>
    </citation>
    <scope>IDENTIFICATION</scope>
</reference>
<name>A0A8R1TPF3_ONCVO</name>
<keyword evidence="5" id="KW-1185">Reference proteome</keyword>
<dbReference type="Pfam" id="PF01391">
    <property type="entry name" value="Collagen"/>
    <property type="match status" value="2"/>
</dbReference>
<keyword evidence="1" id="KW-0677">Repeat</keyword>
<feature type="transmembrane region" description="Helical" evidence="3">
    <location>
        <begin position="13"/>
        <end position="35"/>
    </location>
</feature>
<dbReference type="AlphaFoldDB" id="A0A8R1TPF3"/>
<dbReference type="PANTHER" id="PTHR24637:SF354">
    <property type="entry name" value="COLLAGEN"/>
    <property type="match status" value="1"/>
</dbReference>